<dbReference type="InterPro" id="IPR025966">
    <property type="entry name" value="OppC_N"/>
</dbReference>
<dbReference type="PROSITE" id="PS50928">
    <property type="entry name" value="ABC_TM1"/>
    <property type="match status" value="1"/>
</dbReference>
<sequence>MGEPTTSSDNNADTPAGTSAVGVLNVAAEEEEVKAPKAIVGRSPGQLAWARLRRDRTARFTIWVLGFFVFIAVFSPVIEMLYGVGPTKNDPDLLAVSGIPLGYYGGIDWVGNNPSGQIHILGVMPGTGWDIFMQFVYGARTSLVIASLATVISVAIGVVIGVVAGYLGGWVDQVLSWFIDYMLCFPFVLMAIAVIPIVNTRIGDPGTGYVTPFERMMTIIVVFSIFGWLYTARLVRGQVISLREREYVEAAKAAGASGSHIMFKQILPNLWAPILVTFSLSLPATVTAEAALSFLGIGVEQPTPDWGRMINHSITFMQVDWAYLLIPGFSIWALVLSFNLFGDALRDALDPKSSR</sequence>
<feature type="transmembrane region" description="Helical" evidence="7">
    <location>
        <begin position="143"/>
        <end position="167"/>
    </location>
</feature>
<dbReference type="Pfam" id="PF00528">
    <property type="entry name" value="BPD_transp_1"/>
    <property type="match status" value="1"/>
</dbReference>
<evidence type="ECO:0000256" key="6">
    <source>
        <dbReference type="ARBA" id="ARBA00023136"/>
    </source>
</evidence>
<dbReference type="InterPro" id="IPR050366">
    <property type="entry name" value="BP-dependent_transpt_permease"/>
</dbReference>
<keyword evidence="10" id="KW-1185">Reference proteome</keyword>
<keyword evidence="6 7" id="KW-0472">Membrane</keyword>
<dbReference type="PANTHER" id="PTHR43386:SF1">
    <property type="entry name" value="D,D-DIPEPTIDE TRANSPORT SYSTEM PERMEASE PROTEIN DDPC-RELATED"/>
    <property type="match status" value="1"/>
</dbReference>
<feature type="transmembrane region" description="Helical" evidence="7">
    <location>
        <begin position="217"/>
        <end position="235"/>
    </location>
</feature>
<dbReference type="EMBL" id="JACHMN010000002">
    <property type="protein sequence ID" value="MBB5871668.1"/>
    <property type="molecule type" value="Genomic_DNA"/>
</dbReference>
<keyword evidence="4 7" id="KW-0812">Transmembrane</keyword>
<evidence type="ECO:0000256" key="5">
    <source>
        <dbReference type="ARBA" id="ARBA00022989"/>
    </source>
</evidence>
<organism evidence="9 10">
    <name type="scientific">Allocatelliglobosispora scoriae</name>
    <dbReference type="NCBI Taxonomy" id="643052"/>
    <lineage>
        <taxon>Bacteria</taxon>
        <taxon>Bacillati</taxon>
        <taxon>Actinomycetota</taxon>
        <taxon>Actinomycetes</taxon>
        <taxon>Micromonosporales</taxon>
        <taxon>Micromonosporaceae</taxon>
        <taxon>Allocatelliglobosispora</taxon>
    </lineage>
</organism>
<dbReference type="Gene3D" id="1.10.3720.10">
    <property type="entry name" value="MetI-like"/>
    <property type="match status" value="1"/>
</dbReference>
<gene>
    <name evidence="9" type="ORF">F4553_005047</name>
</gene>
<comment type="similarity">
    <text evidence="7">Belongs to the binding-protein-dependent transport system permease family.</text>
</comment>
<protein>
    <submittedName>
        <fullName evidence="9">Peptide/nickel transport system permease protein</fullName>
    </submittedName>
</protein>
<dbReference type="RefSeq" id="WP_184839879.1">
    <property type="nucleotide sequence ID" value="NZ_JACHMN010000002.1"/>
</dbReference>
<accession>A0A841BW24</accession>
<dbReference type="GO" id="GO:0005886">
    <property type="term" value="C:plasma membrane"/>
    <property type="evidence" value="ECO:0007669"/>
    <property type="project" value="UniProtKB-SubCell"/>
</dbReference>
<name>A0A841BW24_9ACTN</name>
<dbReference type="Proteomes" id="UP000587527">
    <property type="component" value="Unassembled WGS sequence"/>
</dbReference>
<feature type="transmembrane region" description="Helical" evidence="7">
    <location>
        <begin position="174"/>
        <end position="197"/>
    </location>
</feature>
<dbReference type="InterPro" id="IPR035906">
    <property type="entry name" value="MetI-like_sf"/>
</dbReference>
<evidence type="ECO:0000313" key="9">
    <source>
        <dbReference type="EMBL" id="MBB5871668.1"/>
    </source>
</evidence>
<keyword evidence="5 7" id="KW-1133">Transmembrane helix</keyword>
<evidence type="ECO:0000313" key="10">
    <source>
        <dbReference type="Proteomes" id="UP000587527"/>
    </source>
</evidence>
<comment type="caution">
    <text evidence="9">The sequence shown here is derived from an EMBL/GenBank/DDBJ whole genome shotgun (WGS) entry which is preliminary data.</text>
</comment>
<dbReference type="AlphaFoldDB" id="A0A841BW24"/>
<dbReference type="PANTHER" id="PTHR43386">
    <property type="entry name" value="OLIGOPEPTIDE TRANSPORT SYSTEM PERMEASE PROTEIN APPC"/>
    <property type="match status" value="1"/>
</dbReference>
<dbReference type="InterPro" id="IPR000515">
    <property type="entry name" value="MetI-like"/>
</dbReference>
<evidence type="ECO:0000256" key="2">
    <source>
        <dbReference type="ARBA" id="ARBA00022448"/>
    </source>
</evidence>
<comment type="subcellular location">
    <subcellularLocation>
        <location evidence="1 7">Cell membrane</location>
        <topology evidence="1 7">Multi-pass membrane protein</topology>
    </subcellularLocation>
</comment>
<feature type="transmembrane region" description="Helical" evidence="7">
    <location>
        <begin position="321"/>
        <end position="342"/>
    </location>
</feature>
<keyword evidence="2 7" id="KW-0813">Transport</keyword>
<evidence type="ECO:0000256" key="1">
    <source>
        <dbReference type="ARBA" id="ARBA00004651"/>
    </source>
</evidence>
<keyword evidence="3" id="KW-1003">Cell membrane</keyword>
<feature type="transmembrane region" description="Helical" evidence="7">
    <location>
        <begin position="60"/>
        <end position="84"/>
    </location>
</feature>
<dbReference type="CDD" id="cd06261">
    <property type="entry name" value="TM_PBP2"/>
    <property type="match status" value="1"/>
</dbReference>
<dbReference type="Pfam" id="PF12911">
    <property type="entry name" value="OppC_N"/>
    <property type="match status" value="1"/>
</dbReference>
<feature type="transmembrane region" description="Helical" evidence="7">
    <location>
        <begin position="270"/>
        <end position="299"/>
    </location>
</feature>
<evidence type="ECO:0000256" key="4">
    <source>
        <dbReference type="ARBA" id="ARBA00022692"/>
    </source>
</evidence>
<evidence type="ECO:0000256" key="3">
    <source>
        <dbReference type="ARBA" id="ARBA00022475"/>
    </source>
</evidence>
<feature type="domain" description="ABC transmembrane type-1" evidence="8">
    <location>
        <begin position="139"/>
        <end position="342"/>
    </location>
</feature>
<reference evidence="9 10" key="1">
    <citation type="submission" date="2020-08" db="EMBL/GenBank/DDBJ databases">
        <title>Sequencing the genomes of 1000 actinobacteria strains.</title>
        <authorList>
            <person name="Klenk H.-P."/>
        </authorList>
    </citation>
    <scope>NUCLEOTIDE SEQUENCE [LARGE SCALE GENOMIC DNA]</scope>
    <source>
        <strain evidence="9 10">DSM 45362</strain>
    </source>
</reference>
<evidence type="ECO:0000256" key="7">
    <source>
        <dbReference type="RuleBase" id="RU363032"/>
    </source>
</evidence>
<dbReference type="GO" id="GO:0055085">
    <property type="term" value="P:transmembrane transport"/>
    <property type="evidence" value="ECO:0007669"/>
    <property type="project" value="InterPro"/>
</dbReference>
<evidence type="ECO:0000259" key="8">
    <source>
        <dbReference type="PROSITE" id="PS50928"/>
    </source>
</evidence>
<dbReference type="SUPFAM" id="SSF161098">
    <property type="entry name" value="MetI-like"/>
    <property type="match status" value="1"/>
</dbReference>
<proteinExistence type="inferred from homology"/>